<evidence type="ECO:0000313" key="3">
    <source>
        <dbReference type="Proteomes" id="UP000050501"/>
    </source>
</evidence>
<evidence type="ECO:0000259" key="1">
    <source>
        <dbReference type="Pfam" id="PF08984"/>
    </source>
</evidence>
<dbReference type="NCBIfam" id="TIGR03980">
    <property type="entry name" value="prismane_assoc"/>
    <property type="match status" value="1"/>
</dbReference>
<dbReference type="RefSeq" id="WP_075070913.1">
    <property type="nucleotide sequence ID" value="NZ_DF967974.1"/>
</dbReference>
<dbReference type="Proteomes" id="UP000050501">
    <property type="component" value="Unassembled WGS sequence"/>
</dbReference>
<dbReference type="EMBL" id="LGCM01000013">
    <property type="protein sequence ID" value="KPL90078.1"/>
    <property type="molecule type" value="Genomic_DNA"/>
</dbReference>
<dbReference type="PANTHER" id="PTHR39341:SF1">
    <property type="entry name" value="DUF1858 DOMAIN-CONTAINING PROTEIN"/>
    <property type="match status" value="1"/>
</dbReference>
<name>A0A0P6Z006_9CHLR</name>
<dbReference type="STRING" id="229921.ADN01_02695"/>
<dbReference type="AlphaFoldDB" id="A0A0P6Z006"/>
<protein>
    <recommendedName>
        <fullName evidence="1">DUF1858 domain-containing protein</fullName>
    </recommendedName>
</protein>
<dbReference type="SUPFAM" id="SSF140683">
    <property type="entry name" value="SP0561-like"/>
    <property type="match status" value="1"/>
</dbReference>
<dbReference type="InterPro" id="IPR038062">
    <property type="entry name" value="ScdA-like_N_sf"/>
</dbReference>
<dbReference type="InterPro" id="IPR015077">
    <property type="entry name" value="DUF1858"/>
</dbReference>
<dbReference type="PANTHER" id="PTHR39341">
    <property type="entry name" value="BSL7085 PROTEIN"/>
    <property type="match status" value="1"/>
</dbReference>
<dbReference type="OrthoDB" id="5397989at2"/>
<comment type="caution">
    <text evidence="2">The sequence shown here is derived from an EMBL/GenBank/DDBJ whole genome shotgun (WGS) entry which is preliminary data.</text>
</comment>
<reference evidence="2 3" key="1">
    <citation type="submission" date="2015-07" db="EMBL/GenBank/DDBJ databases">
        <title>Genome sequence of Levilinea saccharolytica DSM 16555.</title>
        <authorList>
            <person name="Hemp J."/>
            <person name="Ward L.M."/>
            <person name="Pace L.A."/>
            <person name="Fischer W.W."/>
        </authorList>
    </citation>
    <scope>NUCLEOTIDE SEQUENCE [LARGE SCALE GENOMIC DNA]</scope>
    <source>
        <strain evidence="2 3">KIBI-1</strain>
    </source>
</reference>
<dbReference type="Gene3D" id="1.10.3910.10">
    <property type="entry name" value="SP0561-like"/>
    <property type="match status" value="1"/>
</dbReference>
<sequence length="74" mass="8281">MKSSRLSPQMSVADVLERWPELIPTFLEHRMACVGCSMAAFETLQDAARIYGIHPVRFLEELEAHLPPEEPSGG</sequence>
<proteinExistence type="predicted"/>
<organism evidence="2 3">
    <name type="scientific">Levilinea saccharolytica</name>
    <dbReference type="NCBI Taxonomy" id="229921"/>
    <lineage>
        <taxon>Bacteria</taxon>
        <taxon>Bacillati</taxon>
        <taxon>Chloroflexota</taxon>
        <taxon>Anaerolineae</taxon>
        <taxon>Anaerolineales</taxon>
        <taxon>Anaerolineaceae</taxon>
        <taxon>Levilinea</taxon>
    </lineage>
</organism>
<evidence type="ECO:0000313" key="2">
    <source>
        <dbReference type="EMBL" id="KPL90078.1"/>
    </source>
</evidence>
<gene>
    <name evidence="2" type="ORF">ADN01_02695</name>
</gene>
<dbReference type="InterPro" id="IPR023883">
    <property type="entry name" value="CHP03980_redox-disulphide"/>
</dbReference>
<dbReference type="Pfam" id="PF08984">
    <property type="entry name" value="DUF1858"/>
    <property type="match status" value="1"/>
</dbReference>
<accession>A0A0P6Z006</accession>
<feature type="domain" description="DUF1858" evidence="1">
    <location>
        <begin position="8"/>
        <end position="57"/>
    </location>
</feature>
<keyword evidence="3" id="KW-1185">Reference proteome</keyword>